<protein>
    <recommendedName>
        <fullName evidence="4">Transmembrane protein</fullName>
    </recommendedName>
</protein>
<keyword evidence="3" id="KW-1185">Reference proteome</keyword>
<evidence type="ECO:0008006" key="4">
    <source>
        <dbReference type="Google" id="ProtNLM"/>
    </source>
</evidence>
<keyword evidence="1" id="KW-1133">Transmembrane helix</keyword>
<evidence type="ECO:0000313" key="2">
    <source>
        <dbReference type="EMBL" id="MBU8876827.1"/>
    </source>
</evidence>
<dbReference type="EMBL" id="JAHOPB010000003">
    <property type="protein sequence ID" value="MBU8876827.1"/>
    <property type="molecule type" value="Genomic_DNA"/>
</dbReference>
<evidence type="ECO:0000256" key="1">
    <source>
        <dbReference type="SAM" id="Phobius"/>
    </source>
</evidence>
<comment type="caution">
    <text evidence="2">The sequence shown here is derived from an EMBL/GenBank/DDBJ whole genome shotgun (WGS) entry which is preliminary data.</text>
</comment>
<feature type="transmembrane region" description="Helical" evidence="1">
    <location>
        <begin position="55"/>
        <end position="76"/>
    </location>
</feature>
<organism evidence="2 3">
    <name type="scientific">Reyranella humidisoli</name>
    <dbReference type="NCBI Taxonomy" id="2849149"/>
    <lineage>
        <taxon>Bacteria</taxon>
        <taxon>Pseudomonadati</taxon>
        <taxon>Pseudomonadota</taxon>
        <taxon>Alphaproteobacteria</taxon>
        <taxon>Hyphomicrobiales</taxon>
        <taxon>Reyranellaceae</taxon>
        <taxon>Reyranella</taxon>
    </lineage>
</organism>
<proteinExistence type="predicted"/>
<feature type="transmembrane region" description="Helical" evidence="1">
    <location>
        <begin position="83"/>
        <end position="102"/>
    </location>
</feature>
<sequence length="145" mass="15788">MTGNFWRMVVAGFIAGALSVLVFHQLGFHFAAELGYGRSNLYSMRPVPPWGVPTIVSQVFWGGLWGILGAFVVTRLPGVLNGALGWILFAAALVLAVNWFVVLPLKGAPVGGGWRLPGVVVVPIVYALWGFGMWLFYVLARKLMK</sequence>
<accession>A0ABS6ISX5</accession>
<feature type="transmembrane region" description="Helical" evidence="1">
    <location>
        <begin position="114"/>
        <end position="140"/>
    </location>
</feature>
<dbReference type="Proteomes" id="UP000727907">
    <property type="component" value="Unassembled WGS sequence"/>
</dbReference>
<evidence type="ECO:0000313" key="3">
    <source>
        <dbReference type="Proteomes" id="UP000727907"/>
    </source>
</evidence>
<name>A0ABS6ISX5_9HYPH</name>
<keyword evidence="1" id="KW-0472">Membrane</keyword>
<gene>
    <name evidence="2" type="ORF">KQ910_23835</name>
</gene>
<reference evidence="2 3" key="1">
    <citation type="submission" date="2021-06" db="EMBL/GenBank/DDBJ databases">
        <authorList>
            <person name="Lee D.H."/>
        </authorList>
    </citation>
    <scope>NUCLEOTIDE SEQUENCE [LARGE SCALE GENOMIC DNA]</scope>
    <source>
        <strain evidence="2 3">MMS21-HV4-11</strain>
    </source>
</reference>
<keyword evidence="1" id="KW-0812">Transmembrane</keyword>
<dbReference type="RefSeq" id="WP_216966023.1">
    <property type="nucleotide sequence ID" value="NZ_JAHOPB010000003.1"/>
</dbReference>